<keyword evidence="9 12" id="KW-0067">ATP-binding</keyword>
<keyword evidence="10 12" id="KW-0648">Protein biosynthesis</keyword>
<reference evidence="15 16" key="1">
    <citation type="submission" date="2012-05" db="EMBL/GenBank/DDBJ databases">
        <title>The Genome Sequence of Sutterella wadsworthensis 2_1_59BFAA.</title>
        <authorList>
            <consortium name="The Broad Institute Genome Sequencing Platform"/>
            <person name="Earl A."/>
            <person name="Ward D."/>
            <person name="Feldgarden M."/>
            <person name="Gevers D."/>
            <person name="Daigneault M."/>
            <person name="Strauss J."/>
            <person name="Allen-Vercoe E."/>
            <person name="Walker B."/>
            <person name="Young S.K."/>
            <person name="Zeng Q."/>
            <person name="Gargeya S."/>
            <person name="Fitzgerald M."/>
            <person name="Haas B."/>
            <person name="Abouelleil A."/>
            <person name="Alvarado L."/>
            <person name="Arachchi H.M."/>
            <person name="Berlin A.M."/>
            <person name="Chapman S.B."/>
            <person name="Goldberg J."/>
            <person name="Griggs A."/>
            <person name="Gujja S."/>
            <person name="Hansen M."/>
            <person name="Howarth C."/>
            <person name="Imamovic A."/>
            <person name="Larimer J."/>
            <person name="McCowen C."/>
            <person name="Montmayeur A."/>
            <person name="Murphy C."/>
            <person name="Neiman D."/>
            <person name="Pearson M."/>
            <person name="Priest M."/>
            <person name="Roberts A."/>
            <person name="Saif S."/>
            <person name="Shea T."/>
            <person name="Sisk P."/>
            <person name="Sykes S."/>
            <person name="Wortman J."/>
            <person name="Nusbaum C."/>
            <person name="Birren B."/>
        </authorList>
    </citation>
    <scope>NUCLEOTIDE SEQUENCE [LARGE SCALE GENOMIC DNA]</scope>
    <source>
        <strain evidence="15 16">2_1_59BFAA</strain>
    </source>
</reference>
<evidence type="ECO:0000256" key="7">
    <source>
        <dbReference type="ARBA" id="ARBA00022741"/>
    </source>
</evidence>
<comment type="catalytic activity">
    <reaction evidence="12">
        <text>tRNA(Cys) + L-cysteine + ATP = L-cysteinyl-tRNA(Cys) + AMP + diphosphate</text>
        <dbReference type="Rhea" id="RHEA:17773"/>
        <dbReference type="Rhea" id="RHEA-COMP:9661"/>
        <dbReference type="Rhea" id="RHEA-COMP:9679"/>
        <dbReference type="ChEBI" id="CHEBI:30616"/>
        <dbReference type="ChEBI" id="CHEBI:33019"/>
        <dbReference type="ChEBI" id="CHEBI:35235"/>
        <dbReference type="ChEBI" id="CHEBI:78442"/>
        <dbReference type="ChEBI" id="CHEBI:78517"/>
        <dbReference type="ChEBI" id="CHEBI:456215"/>
        <dbReference type="EC" id="6.1.1.16"/>
    </reaction>
</comment>
<accession>K1JJU9</accession>
<comment type="subcellular location">
    <subcellularLocation>
        <location evidence="1 12">Cytoplasm</location>
    </subcellularLocation>
</comment>
<evidence type="ECO:0000313" key="15">
    <source>
        <dbReference type="EMBL" id="EKB30471.1"/>
    </source>
</evidence>
<dbReference type="HAMAP" id="MF_00041">
    <property type="entry name" value="Cys_tRNA_synth"/>
    <property type="match status" value="1"/>
</dbReference>
<dbReference type="Proteomes" id="UP000005835">
    <property type="component" value="Unassembled WGS sequence"/>
</dbReference>
<dbReference type="CDD" id="cd07963">
    <property type="entry name" value="Anticodon_Ia_Cys"/>
    <property type="match status" value="1"/>
</dbReference>
<feature type="coiled-coil region" evidence="13">
    <location>
        <begin position="416"/>
        <end position="443"/>
    </location>
</feature>
<dbReference type="GO" id="GO:0004817">
    <property type="term" value="F:cysteine-tRNA ligase activity"/>
    <property type="evidence" value="ECO:0007669"/>
    <property type="project" value="UniProtKB-UniRule"/>
</dbReference>
<dbReference type="PANTHER" id="PTHR10890">
    <property type="entry name" value="CYSTEINYL-TRNA SYNTHETASE"/>
    <property type="match status" value="1"/>
</dbReference>
<dbReference type="InterPro" id="IPR009080">
    <property type="entry name" value="tRNAsynth_Ia_anticodon-bd"/>
</dbReference>
<dbReference type="GO" id="GO:0005524">
    <property type="term" value="F:ATP binding"/>
    <property type="evidence" value="ECO:0007669"/>
    <property type="project" value="UniProtKB-UniRule"/>
</dbReference>
<dbReference type="FunFam" id="3.40.50.620:FF:000009">
    <property type="entry name" value="Cysteine--tRNA ligase"/>
    <property type="match status" value="1"/>
</dbReference>
<dbReference type="InterPro" id="IPR015803">
    <property type="entry name" value="Cys-tRNA-ligase"/>
</dbReference>
<keyword evidence="13" id="KW-0175">Coiled coil</keyword>
<evidence type="ECO:0000256" key="6">
    <source>
        <dbReference type="ARBA" id="ARBA00022723"/>
    </source>
</evidence>
<comment type="caution">
    <text evidence="15">The sequence shown here is derived from an EMBL/GenBank/DDBJ whole genome shotgun (WGS) entry which is preliminary data.</text>
</comment>
<evidence type="ECO:0000259" key="14">
    <source>
        <dbReference type="SMART" id="SM00840"/>
    </source>
</evidence>
<keyword evidence="7 12" id="KW-0547">Nucleotide-binding</keyword>
<organism evidence="15 16">
    <name type="scientific">Sutterella wadsworthensis 2_1_59BFAA</name>
    <dbReference type="NCBI Taxonomy" id="742823"/>
    <lineage>
        <taxon>Bacteria</taxon>
        <taxon>Pseudomonadati</taxon>
        <taxon>Pseudomonadota</taxon>
        <taxon>Betaproteobacteria</taxon>
        <taxon>Burkholderiales</taxon>
        <taxon>Sutterellaceae</taxon>
        <taxon>Sutterella</taxon>
    </lineage>
</organism>
<evidence type="ECO:0000256" key="12">
    <source>
        <dbReference type="HAMAP-Rule" id="MF_00041"/>
    </source>
</evidence>
<dbReference type="RefSeq" id="WP_005436410.1">
    <property type="nucleotide sequence ID" value="NZ_JH815519.1"/>
</dbReference>
<sequence length="468" mass="51969">MALSIYSTLSRTQAPFAPIEPNHVRMYVCGVTVYDYCHIGHGRTFVAFDVVRRWLEASGMKVTFVRNITDVDDKIIRRAAERGITTTELTEEFGRAMQEDMLALGCLAPTHEPRATDYIPEMLGLIEKLEQKGYAYQGSDGDVDFAVRKFENYGRLSGKSIDDLQSGARVDVAAGKRDPLDFVLWKSAKPGEPQWESKWGCGRPGWHIECSAMSAKILGDTFDIHGGGPDLIFPHHENEIAQSEAASGVPFAKVWMHSGPLRVRDASGHEEKMSKSLGNFWTIRDALKDTEAAYGEGNGAEVLRFFLLRSQYRSPISFSSALIEEAQKALVRLYGALKGREAAEGEVDWSEKYAAQFKAAMDDDFNTPLAIAAMFELATEINRTGDPVLVRQLKGLGAVLNILQLDPENFLKGGASDADEARINALIEERREAKKAKNFARADEIRKSLLDEGIVLMDGPQGTTWRRI</sequence>
<evidence type="ECO:0000256" key="11">
    <source>
        <dbReference type="ARBA" id="ARBA00023146"/>
    </source>
</evidence>
<keyword evidence="11 12" id="KW-0030">Aminoacyl-tRNA synthetase</keyword>
<dbReference type="EC" id="6.1.1.16" evidence="12"/>
<comment type="subunit">
    <text evidence="3 12">Monomer.</text>
</comment>
<dbReference type="InterPro" id="IPR032678">
    <property type="entry name" value="tRNA-synt_1_cat_dom"/>
</dbReference>
<dbReference type="CDD" id="cd00672">
    <property type="entry name" value="CysRS_core"/>
    <property type="match status" value="1"/>
</dbReference>
<comment type="cofactor">
    <cofactor evidence="12">
        <name>Zn(2+)</name>
        <dbReference type="ChEBI" id="CHEBI:29105"/>
    </cofactor>
    <text evidence="12">Binds 1 zinc ion per subunit.</text>
</comment>
<dbReference type="InterPro" id="IPR014729">
    <property type="entry name" value="Rossmann-like_a/b/a_fold"/>
</dbReference>
<dbReference type="PANTHER" id="PTHR10890:SF3">
    <property type="entry name" value="CYSTEINE--TRNA LIGASE, CYTOPLASMIC"/>
    <property type="match status" value="1"/>
</dbReference>
<feature type="binding site" evidence="12">
    <location>
        <position position="210"/>
    </location>
    <ligand>
        <name>Zn(2+)</name>
        <dbReference type="ChEBI" id="CHEBI:29105"/>
    </ligand>
</feature>
<keyword evidence="4 12" id="KW-0963">Cytoplasm</keyword>
<dbReference type="PRINTS" id="PR00983">
    <property type="entry name" value="TRNASYNTHCYS"/>
</dbReference>
<dbReference type="eggNOG" id="COG0215">
    <property type="taxonomic scope" value="Bacteria"/>
</dbReference>
<dbReference type="AlphaFoldDB" id="K1JJU9"/>
<dbReference type="PATRIC" id="fig|742823.3.peg.1878"/>
<dbReference type="STRING" id="742823.HMPREF9465_01885"/>
<dbReference type="OrthoDB" id="9815130at2"/>
<proteinExistence type="inferred from homology"/>
<evidence type="ECO:0000256" key="10">
    <source>
        <dbReference type="ARBA" id="ARBA00022917"/>
    </source>
</evidence>
<keyword evidence="5 12" id="KW-0436">Ligase</keyword>
<dbReference type="NCBIfam" id="TIGR00435">
    <property type="entry name" value="cysS"/>
    <property type="match status" value="1"/>
</dbReference>
<dbReference type="GO" id="GO:0006423">
    <property type="term" value="P:cysteinyl-tRNA aminoacylation"/>
    <property type="evidence" value="ECO:0007669"/>
    <property type="project" value="UniProtKB-UniRule"/>
</dbReference>
<evidence type="ECO:0000256" key="8">
    <source>
        <dbReference type="ARBA" id="ARBA00022833"/>
    </source>
</evidence>
<keyword evidence="8 12" id="KW-0862">Zinc</keyword>
<evidence type="ECO:0000256" key="4">
    <source>
        <dbReference type="ARBA" id="ARBA00022490"/>
    </source>
</evidence>
<feature type="binding site" evidence="12">
    <location>
        <position position="275"/>
    </location>
    <ligand>
        <name>ATP</name>
        <dbReference type="ChEBI" id="CHEBI:30616"/>
    </ligand>
</feature>
<protein>
    <recommendedName>
        <fullName evidence="12">Cysteine--tRNA ligase</fullName>
        <ecNumber evidence="12">6.1.1.16</ecNumber>
    </recommendedName>
    <alternativeName>
        <fullName evidence="12">Cysteinyl-tRNA synthetase</fullName>
        <shortName evidence="12">CysRS</shortName>
    </alternativeName>
</protein>
<feature type="binding site" evidence="12">
    <location>
        <position position="239"/>
    </location>
    <ligand>
        <name>Zn(2+)</name>
        <dbReference type="ChEBI" id="CHEBI:29105"/>
    </ligand>
</feature>
<evidence type="ECO:0000256" key="2">
    <source>
        <dbReference type="ARBA" id="ARBA00005594"/>
    </source>
</evidence>
<dbReference type="Pfam" id="PF01406">
    <property type="entry name" value="tRNA-synt_1e"/>
    <property type="match status" value="1"/>
</dbReference>
<dbReference type="GO" id="GO:0008270">
    <property type="term" value="F:zinc ion binding"/>
    <property type="evidence" value="ECO:0007669"/>
    <property type="project" value="UniProtKB-UniRule"/>
</dbReference>
<evidence type="ECO:0000256" key="1">
    <source>
        <dbReference type="ARBA" id="ARBA00004496"/>
    </source>
</evidence>
<dbReference type="HOGENOM" id="CLU_013528_0_1_4"/>
<dbReference type="Gene3D" id="1.20.120.1910">
    <property type="entry name" value="Cysteine-tRNA ligase, C-terminal anti-codon recognition domain"/>
    <property type="match status" value="1"/>
</dbReference>
<evidence type="ECO:0000256" key="13">
    <source>
        <dbReference type="SAM" id="Coils"/>
    </source>
</evidence>
<feature type="short sequence motif" description="'KMSKS' region" evidence="12">
    <location>
        <begin position="272"/>
        <end position="276"/>
    </location>
</feature>
<feature type="binding site" evidence="12">
    <location>
        <position position="29"/>
    </location>
    <ligand>
        <name>Zn(2+)</name>
        <dbReference type="ChEBI" id="CHEBI:29105"/>
    </ligand>
</feature>
<dbReference type="Pfam" id="PF09190">
    <property type="entry name" value="DALR_2"/>
    <property type="match status" value="1"/>
</dbReference>
<dbReference type="Pfam" id="PF23493">
    <property type="entry name" value="CysS_C"/>
    <property type="match status" value="1"/>
</dbReference>
<feature type="short sequence motif" description="'HIGH' region" evidence="12">
    <location>
        <begin position="31"/>
        <end position="41"/>
    </location>
</feature>
<dbReference type="EMBL" id="ADMG01000041">
    <property type="protein sequence ID" value="EKB30471.1"/>
    <property type="molecule type" value="Genomic_DNA"/>
</dbReference>
<dbReference type="SUPFAM" id="SSF47323">
    <property type="entry name" value="Anticodon-binding domain of a subclass of class I aminoacyl-tRNA synthetases"/>
    <property type="match status" value="1"/>
</dbReference>
<dbReference type="SUPFAM" id="SSF52374">
    <property type="entry name" value="Nucleotidylyl transferase"/>
    <property type="match status" value="1"/>
</dbReference>
<dbReference type="SMART" id="SM00840">
    <property type="entry name" value="DALR_2"/>
    <property type="match status" value="1"/>
</dbReference>
<feature type="domain" description="Cysteinyl-tRNA synthetase class Ia DALR" evidence="14">
    <location>
        <begin position="356"/>
        <end position="411"/>
    </location>
</feature>
<evidence type="ECO:0000256" key="3">
    <source>
        <dbReference type="ARBA" id="ARBA00011245"/>
    </source>
</evidence>
<dbReference type="Gene3D" id="3.40.50.620">
    <property type="entry name" value="HUPs"/>
    <property type="match status" value="1"/>
</dbReference>
<dbReference type="GO" id="GO:0005829">
    <property type="term" value="C:cytosol"/>
    <property type="evidence" value="ECO:0007669"/>
    <property type="project" value="TreeGrafter"/>
</dbReference>
<evidence type="ECO:0000256" key="5">
    <source>
        <dbReference type="ARBA" id="ARBA00022598"/>
    </source>
</evidence>
<feature type="binding site" evidence="12">
    <location>
        <position position="235"/>
    </location>
    <ligand>
        <name>Zn(2+)</name>
        <dbReference type="ChEBI" id="CHEBI:29105"/>
    </ligand>
</feature>
<keyword evidence="16" id="KW-1185">Reference proteome</keyword>
<dbReference type="InterPro" id="IPR056411">
    <property type="entry name" value="CysS_C"/>
</dbReference>
<gene>
    <name evidence="12" type="primary">cysS</name>
    <name evidence="15" type="ORF">HMPREF9465_01885</name>
</gene>
<evidence type="ECO:0000313" key="16">
    <source>
        <dbReference type="Proteomes" id="UP000005835"/>
    </source>
</evidence>
<keyword evidence="6 12" id="KW-0479">Metal-binding</keyword>
<dbReference type="InterPro" id="IPR015273">
    <property type="entry name" value="Cys-tRNA-synt_Ia_DALR"/>
</dbReference>
<dbReference type="InterPro" id="IPR024909">
    <property type="entry name" value="Cys-tRNA/MSH_ligase"/>
</dbReference>
<name>K1JJU9_9BURK</name>
<evidence type="ECO:0000256" key="9">
    <source>
        <dbReference type="ARBA" id="ARBA00022840"/>
    </source>
</evidence>
<comment type="similarity">
    <text evidence="2 12">Belongs to the class-I aminoacyl-tRNA synthetase family.</text>
</comment>